<dbReference type="AlphaFoldDB" id="A0A1X4XVV2"/>
<dbReference type="STRING" id="1562698.DESAMIL20_1214"/>
<gene>
    <name evidence="1" type="ORF">DESAMIL20_1214</name>
</gene>
<dbReference type="Proteomes" id="UP000194141">
    <property type="component" value="Unassembled WGS sequence"/>
</dbReference>
<evidence type="ECO:0000313" key="2">
    <source>
        <dbReference type="Proteomes" id="UP000194141"/>
    </source>
</evidence>
<sequence length="40" mass="4924">MFWLNTYTPKRSRIVGNLISHYFYKVKFANYFMPSKVFDL</sequence>
<name>A0A1X4XVV2_9BACT</name>
<proteinExistence type="predicted"/>
<evidence type="ECO:0000313" key="1">
    <source>
        <dbReference type="EMBL" id="OSS41661.1"/>
    </source>
</evidence>
<dbReference type="EMBL" id="MDSU01000018">
    <property type="protein sequence ID" value="OSS41661.1"/>
    <property type="molecule type" value="Genomic_DNA"/>
</dbReference>
<organism evidence="1 2">
    <name type="scientific">Desulfurella amilsii</name>
    <dbReference type="NCBI Taxonomy" id="1562698"/>
    <lineage>
        <taxon>Bacteria</taxon>
        <taxon>Pseudomonadati</taxon>
        <taxon>Campylobacterota</taxon>
        <taxon>Desulfurellia</taxon>
        <taxon>Desulfurellales</taxon>
        <taxon>Desulfurellaceae</taxon>
        <taxon>Desulfurella</taxon>
    </lineage>
</organism>
<protein>
    <submittedName>
        <fullName evidence="1">Uncharacterized protein</fullName>
    </submittedName>
</protein>
<accession>A0A1X4XVV2</accession>
<comment type="caution">
    <text evidence="1">The sequence shown here is derived from an EMBL/GenBank/DDBJ whole genome shotgun (WGS) entry which is preliminary data.</text>
</comment>
<keyword evidence="2" id="KW-1185">Reference proteome</keyword>
<reference evidence="1 2" key="1">
    <citation type="journal article" date="2017" name="Front. Microbiol.">
        <title>Genome Sequence of Desulfurella amilsii Strain TR1 and Comparative Genomics of Desulfurellaceae Family.</title>
        <authorList>
            <person name="Florentino A.P."/>
            <person name="Stams A.J."/>
            <person name="Sanchez-Andrea I."/>
        </authorList>
    </citation>
    <scope>NUCLEOTIDE SEQUENCE [LARGE SCALE GENOMIC DNA]</scope>
    <source>
        <strain evidence="1 2">TR1</strain>
    </source>
</reference>